<dbReference type="AlphaFoldDB" id="A0A2A2F0R2"/>
<protein>
    <recommendedName>
        <fullName evidence="5">DUF1351 domain-containing protein</fullName>
    </recommendedName>
</protein>
<evidence type="ECO:0000256" key="1">
    <source>
        <dbReference type="SAM" id="Coils"/>
    </source>
</evidence>
<keyword evidence="1" id="KW-0175">Coiled coil</keyword>
<evidence type="ECO:0000313" key="3">
    <source>
        <dbReference type="EMBL" id="PAU79191.1"/>
    </source>
</evidence>
<evidence type="ECO:0008006" key="5">
    <source>
        <dbReference type="Google" id="ProtNLM"/>
    </source>
</evidence>
<dbReference type="RefSeq" id="WP_095619204.1">
    <property type="nucleotide sequence ID" value="NZ_NSKB01000001.1"/>
</dbReference>
<accession>A0A2A2F0R2</accession>
<keyword evidence="4" id="KW-1185">Reference proteome</keyword>
<proteinExistence type="predicted"/>
<evidence type="ECO:0000313" key="4">
    <source>
        <dbReference type="Proteomes" id="UP000217771"/>
    </source>
</evidence>
<reference evidence="3 4" key="1">
    <citation type="submission" date="2017-08" db="EMBL/GenBank/DDBJ databases">
        <title>Halomonas alkalisoli sp. nov., isolated from saline alkaline soil.</title>
        <authorList>
            <person name="Wang D."/>
            <person name="Zhang G."/>
        </authorList>
    </citation>
    <scope>NUCLEOTIDE SEQUENCE [LARGE SCALE GENOMIC DNA]</scope>
    <source>
        <strain evidence="3 4">WRN001</strain>
    </source>
</reference>
<comment type="caution">
    <text evidence="3">The sequence shown here is derived from an EMBL/GenBank/DDBJ whole genome shotgun (WGS) entry which is preliminary data.</text>
</comment>
<dbReference type="OrthoDB" id="7030185at2"/>
<dbReference type="Proteomes" id="UP000217771">
    <property type="component" value="Unassembled WGS sequence"/>
</dbReference>
<feature type="region of interest" description="Disordered" evidence="2">
    <location>
        <begin position="104"/>
        <end position="127"/>
    </location>
</feature>
<organism evidence="3 4">
    <name type="scientific">Halomonas salipaludis</name>
    <dbReference type="NCBI Taxonomy" id="2032625"/>
    <lineage>
        <taxon>Bacteria</taxon>
        <taxon>Pseudomonadati</taxon>
        <taxon>Pseudomonadota</taxon>
        <taxon>Gammaproteobacteria</taxon>
        <taxon>Oceanospirillales</taxon>
        <taxon>Halomonadaceae</taxon>
        <taxon>Halomonas</taxon>
    </lineage>
</organism>
<name>A0A2A2F0R2_9GAMM</name>
<feature type="coiled-coil region" evidence="1">
    <location>
        <begin position="171"/>
        <end position="219"/>
    </location>
</feature>
<dbReference type="EMBL" id="NSKB01000001">
    <property type="protein sequence ID" value="PAU79191.1"/>
    <property type="molecule type" value="Genomic_DNA"/>
</dbReference>
<gene>
    <name evidence="3" type="ORF">CK498_02145</name>
</gene>
<evidence type="ECO:0000256" key="2">
    <source>
        <dbReference type="SAM" id="MobiDB-lite"/>
    </source>
</evidence>
<sequence length="322" mass="35596">MTATAESPEQVVDEQRLQVAEYKPTAAALAKLRQQYDGVVYDVRTTKGMKDAKEARKTVRGYRTSLENKRKEIKAPALQRCRDIDDEAKIITAELRKLEEPIDEQIKAEEQRKQREKEEAERRERERVDKIRGDIEAIRRTPADLIGKSAAELGAAAHDLRMQPIGEDRFAEFAQEALAAKQQAMQQLASMIEAAKAQEELAEMKRKQAEQEAAKAEAVDIPAPAGTEPEQPDITEPVAEPRRPIDTRRLAAAAEAGTRHQVGLDPAQPGGDRTVVADVGTDSRLAAIRADLIGNAGLYSTQADAVIESIQAGRIRYLSITE</sequence>